<dbReference type="NCBIfam" id="TIGR02937">
    <property type="entry name" value="sigma70-ECF"/>
    <property type="match status" value="1"/>
</dbReference>
<dbReference type="InterPro" id="IPR013249">
    <property type="entry name" value="RNA_pol_sigma70_r4_t2"/>
</dbReference>
<protein>
    <submittedName>
        <fullName evidence="8">Sigma-70 family RNA polymerase sigma factor</fullName>
    </submittedName>
</protein>
<evidence type="ECO:0000256" key="3">
    <source>
        <dbReference type="ARBA" id="ARBA00023082"/>
    </source>
</evidence>
<dbReference type="InterPro" id="IPR013325">
    <property type="entry name" value="RNA_pol_sigma_r2"/>
</dbReference>
<evidence type="ECO:0000313" key="8">
    <source>
        <dbReference type="EMBL" id="MDM4019013.1"/>
    </source>
</evidence>
<dbReference type="Proteomes" id="UP001239462">
    <property type="component" value="Unassembled WGS sequence"/>
</dbReference>
<dbReference type="SUPFAM" id="SSF88946">
    <property type="entry name" value="Sigma2 domain of RNA polymerase sigma factors"/>
    <property type="match status" value="1"/>
</dbReference>
<keyword evidence="3" id="KW-0731">Sigma factor</keyword>
<evidence type="ECO:0000256" key="2">
    <source>
        <dbReference type="ARBA" id="ARBA00023015"/>
    </source>
</evidence>
<dbReference type="Pfam" id="PF04542">
    <property type="entry name" value="Sigma70_r2"/>
    <property type="match status" value="1"/>
</dbReference>
<name>A0ABT7PRP8_9BACT</name>
<sequence length="208" mass="24235">MVDDSEQHDIRSRLQTGGQDVFAELFSSHRGRLKKLLLHHVDARLRTRTDLSDILQEAYMDAFRRIEHFLRKPDLSFYVWLRQITLQRLIDNHRAHLLAEKRSLKTEVSLSQSAYSSQTSRAWALQLIEAQLSPSQVVMHDEMVGRVERALESMDDTDREVLMLRHFEELKNNEVAEVLSLSPAAASNRYVRALKRLRDVVLSRSETQ</sequence>
<dbReference type="InterPro" id="IPR007627">
    <property type="entry name" value="RNA_pol_sigma70_r2"/>
</dbReference>
<dbReference type="EMBL" id="JASZZN010000029">
    <property type="protein sequence ID" value="MDM4019013.1"/>
    <property type="molecule type" value="Genomic_DNA"/>
</dbReference>
<dbReference type="SUPFAM" id="SSF88659">
    <property type="entry name" value="Sigma3 and sigma4 domains of RNA polymerase sigma factors"/>
    <property type="match status" value="1"/>
</dbReference>
<accession>A0ABT7PRP8</accession>
<dbReference type="InterPro" id="IPR039425">
    <property type="entry name" value="RNA_pol_sigma-70-like"/>
</dbReference>
<evidence type="ECO:0000259" key="6">
    <source>
        <dbReference type="Pfam" id="PF04542"/>
    </source>
</evidence>
<comment type="caution">
    <text evidence="8">The sequence shown here is derived from an EMBL/GenBank/DDBJ whole genome shotgun (WGS) entry which is preliminary data.</text>
</comment>
<evidence type="ECO:0000256" key="1">
    <source>
        <dbReference type="ARBA" id="ARBA00010641"/>
    </source>
</evidence>
<dbReference type="InterPro" id="IPR013324">
    <property type="entry name" value="RNA_pol_sigma_r3/r4-like"/>
</dbReference>
<dbReference type="CDD" id="cd06171">
    <property type="entry name" value="Sigma70_r4"/>
    <property type="match status" value="1"/>
</dbReference>
<evidence type="ECO:0000256" key="5">
    <source>
        <dbReference type="ARBA" id="ARBA00023163"/>
    </source>
</evidence>
<keyword evidence="9" id="KW-1185">Reference proteome</keyword>
<evidence type="ECO:0000313" key="9">
    <source>
        <dbReference type="Proteomes" id="UP001239462"/>
    </source>
</evidence>
<proteinExistence type="inferred from homology"/>
<dbReference type="Gene3D" id="1.10.10.10">
    <property type="entry name" value="Winged helix-like DNA-binding domain superfamily/Winged helix DNA-binding domain"/>
    <property type="match status" value="1"/>
</dbReference>
<dbReference type="Pfam" id="PF08281">
    <property type="entry name" value="Sigma70_r4_2"/>
    <property type="match status" value="1"/>
</dbReference>
<reference evidence="8 9" key="1">
    <citation type="submission" date="2023-06" db="EMBL/GenBank/DDBJ databases">
        <title>Roseiconus lacunae JC819 isolated from Gulf of Mannar region, Tamil Nadu.</title>
        <authorList>
            <person name="Pk S."/>
            <person name="Ch S."/>
            <person name="Ch V.R."/>
        </authorList>
    </citation>
    <scope>NUCLEOTIDE SEQUENCE [LARGE SCALE GENOMIC DNA]</scope>
    <source>
        <strain evidence="8 9">JC819</strain>
    </source>
</reference>
<keyword evidence="4" id="KW-0238">DNA-binding</keyword>
<evidence type="ECO:0000259" key="7">
    <source>
        <dbReference type="Pfam" id="PF08281"/>
    </source>
</evidence>
<dbReference type="RefSeq" id="WP_160149765.1">
    <property type="nucleotide sequence ID" value="NZ_JASZZN010000029.1"/>
</dbReference>
<keyword evidence="2" id="KW-0805">Transcription regulation</keyword>
<keyword evidence="5" id="KW-0804">Transcription</keyword>
<feature type="domain" description="RNA polymerase sigma factor 70 region 4 type 2" evidence="7">
    <location>
        <begin position="146"/>
        <end position="197"/>
    </location>
</feature>
<dbReference type="Gene3D" id="1.10.1740.10">
    <property type="match status" value="1"/>
</dbReference>
<comment type="similarity">
    <text evidence="1">Belongs to the sigma-70 factor family. ECF subfamily.</text>
</comment>
<dbReference type="PANTHER" id="PTHR43133:SF8">
    <property type="entry name" value="RNA POLYMERASE SIGMA FACTOR HI_1459-RELATED"/>
    <property type="match status" value="1"/>
</dbReference>
<dbReference type="InterPro" id="IPR036388">
    <property type="entry name" value="WH-like_DNA-bd_sf"/>
</dbReference>
<feature type="domain" description="RNA polymerase sigma-70 region 2" evidence="6">
    <location>
        <begin position="25"/>
        <end position="95"/>
    </location>
</feature>
<evidence type="ECO:0000256" key="4">
    <source>
        <dbReference type="ARBA" id="ARBA00023125"/>
    </source>
</evidence>
<organism evidence="8 9">
    <name type="scientific">Roseiconus lacunae</name>
    <dbReference type="NCBI Taxonomy" id="2605694"/>
    <lineage>
        <taxon>Bacteria</taxon>
        <taxon>Pseudomonadati</taxon>
        <taxon>Planctomycetota</taxon>
        <taxon>Planctomycetia</taxon>
        <taxon>Pirellulales</taxon>
        <taxon>Pirellulaceae</taxon>
        <taxon>Roseiconus</taxon>
    </lineage>
</organism>
<gene>
    <name evidence="8" type="ORF">QTN89_26405</name>
</gene>
<dbReference type="InterPro" id="IPR014284">
    <property type="entry name" value="RNA_pol_sigma-70_dom"/>
</dbReference>
<dbReference type="PANTHER" id="PTHR43133">
    <property type="entry name" value="RNA POLYMERASE ECF-TYPE SIGMA FACTO"/>
    <property type="match status" value="1"/>
</dbReference>